<dbReference type="EMBL" id="JAATWM020000038">
    <property type="protein sequence ID" value="KAF9872328.1"/>
    <property type="molecule type" value="Genomic_DNA"/>
</dbReference>
<dbReference type="Pfam" id="PF06985">
    <property type="entry name" value="HET"/>
    <property type="match status" value="1"/>
</dbReference>
<evidence type="ECO:0000259" key="1">
    <source>
        <dbReference type="Pfam" id="PF06985"/>
    </source>
</evidence>
<reference evidence="2" key="1">
    <citation type="submission" date="2020-03" db="EMBL/GenBank/DDBJ databases">
        <authorList>
            <person name="He L."/>
        </authorList>
    </citation>
    <scope>NUCLEOTIDE SEQUENCE</scope>
    <source>
        <strain evidence="2">CkLH20</strain>
    </source>
</reference>
<feature type="domain" description="Heterokaryon incompatibility" evidence="1">
    <location>
        <begin position="22"/>
        <end position="108"/>
    </location>
</feature>
<accession>A0A9P6HWV9</accession>
<sequence>MWLINAQTLALEEFLDNAAPSYAILSHTWKTEEVSFQDFRAKDPVTINKLGYTKIKEACAKALEYGYQHVWVDTCCIDKTSSAELSESINSMFKWYEAAEVCFAYLSDVPPTKDATDPAFVKSRWWTRGWTLQELLAPSKLDFFAADWTVIASRDDTASAISSITGINERYLRSPSYGRKSRLGSLATASVAERMSWAARRTTTRTEDIAYCLLGIFGVNMPLIYGEGPKAFIRLQEQIIQTCFDSTLLAWNLSDEYGRPQPYEEAAASSPVRSALKMIVGMDHPWAAREQPHFSDPPVGLLAPGPEHFLLCNDVVECETVLMWTPTSRGLEIELPVSANTWAYAILPCRLRSDPWTLIAIPLTIHEGGAYSRSSHSAMRLAGWYRSTGGLLTE</sequence>
<dbReference type="InterPro" id="IPR010730">
    <property type="entry name" value="HET"/>
</dbReference>
<name>A0A9P6HWV9_9PEZI</name>
<dbReference type="Proteomes" id="UP000781932">
    <property type="component" value="Unassembled WGS sequence"/>
</dbReference>
<dbReference type="GeneID" id="62165943"/>
<evidence type="ECO:0000313" key="2">
    <source>
        <dbReference type="EMBL" id="KAF9872328.1"/>
    </source>
</evidence>
<keyword evidence="3" id="KW-1185">Reference proteome</keyword>
<dbReference type="PANTHER" id="PTHR10622:SF12">
    <property type="entry name" value="HET DOMAIN-CONTAINING PROTEIN"/>
    <property type="match status" value="1"/>
</dbReference>
<proteinExistence type="predicted"/>
<reference evidence="2" key="2">
    <citation type="submission" date="2020-11" db="EMBL/GenBank/DDBJ databases">
        <title>Whole genome sequencing of Colletotrichum sp.</title>
        <authorList>
            <person name="Li H."/>
        </authorList>
    </citation>
    <scope>NUCLEOTIDE SEQUENCE</scope>
    <source>
        <strain evidence="2">CkLH20</strain>
    </source>
</reference>
<evidence type="ECO:0000313" key="3">
    <source>
        <dbReference type="Proteomes" id="UP000781932"/>
    </source>
</evidence>
<dbReference type="OrthoDB" id="20872at2759"/>
<gene>
    <name evidence="2" type="ORF">CkaCkLH20_10155</name>
</gene>
<comment type="caution">
    <text evidence="2">The sequence shown here is derived from an EMBL/GenBank/DDBJ whole genome shotgun (WGS) entry which is preliminary data.</text>
</comment>
<dbReference type="PANTHER" id="PTHR10622">
    <property type="entry name" value="HET DOMAIN-CONTAINING PROTEIN"/>
    <property type="match status" value="1"/>
</dbReference>
<dbReference type="RefSeq" id="XP_038741789.1">
    <property type="nucleotide sequence ID" value="XM_038892869.1"/>
</dbReference>
<dbReference type="AlphaFoldDB" id="A0A9P6HWV9"/>
<organism evidence="2 3">
    <name type="scientific">Colletotrichum karsti</name>
    <dbReference type="NCBI Taxonomy" id="1095194"/>
    <lineage>
        <taxon>Eukaryota</taxon>
        <taxon>Fungi</taxon>
        <taxon>Dikarya</taxon>
        <taxon>Ascomycota</taxon>
        <taxon>Pezizomycotina</taxon>
        <taxon>Sordariomycetes</taxon>
        <taxon>Hypocreomycetidae</taxon>
        <taxon>Glomerellales</taxon>
        <taxon>Glomerellaceae</taxon>
        <taxon>Colletotrichum</taxon>
        <taxon>Colletotrichum boninense species complex</taxon>
    </lineage>
</organism>
<protein>
    <recommendedName>
        <fullName evidence="1">Heterokaryon incompatibility domain-containing protein</fullName>
    </recommendedName>
</protein>